<reference evidence="2 4" key="1">
    <citation type="submission" date="2016-04" db="EMBL/GenBank/DDBJ databases">
        <title>Genome sequence of Methanosphaera cuniculi DSM 4103.</title>
        <authorList>
            <person name="Poehlein A."/>
            <person name="Seedorf H."/>
            <person name="Daniel R."/>
        </authorList>
    </citation>
    <scope>NUCLEOTIDE SEQUENCE [LARGE SCALE GENOMIC DNA]</scope>
    <source>
        <strain evidence="2 4">DSM 4103</strain>
    </source>
</reference>
<accession>A0A2A2HF06</accession>
<name>A0A2A2HF06_9EURY</name>
<dbReference type="EMBL" id="LMVN01000003">
    <property type="protein sequence ID" value="PAV08012.1"/>
    <property type="molecule type" value="Genomic_DNA"/>
</dbReference>
<evidence type="ECO:0000313" key="3">
    <source>
        <dbReference type="Proteomes" id="UP000217528"/>
    </source>
</evidence>
<reference evidence="1 3" key="2">
    <citation type="journal article" date="2017" name="BMC Genomics">
        <title>Genomic analysis of methanogenic archaea reveals a shift towards energy conservation.</title>
        <authorList>
            <person name="Gilmore S.P."/>
            <person name="Henske J.K."/>
            <person name="Sexton J.A."/>
            <person name="Solomon K.V."/>
            <person name="Seppala S."/>
            <person name="Yoo J.I."/>
            <person name="Huyett L.M."/>
            <person name="Pressman A."/>
            <person name="Cogan J.Z."/>
            <person name="Kivenson V."/>
            <person name="Peng X."/>
            <person name="Tan Y."/>
            <person name="Valentine D.L."/>
            <person name="O'Malley M.A."/>
        </authorList>
    </citation>
    <scope>NUCLEOTIDE SEQUENCE [LARGE SCALE GENOMIC DNA]</scope>
    <source>
        <strain evidence="1 3">1R-7</strain>
    </source>
</reference>
<dbReference type="AlphaFoldDB" id="A0A2A2HF06"/>
<dbReference type="EMBL" id="LWMS01000010">
    <property type="protein sequence ID" value="PWL08743.1"/>
    <property type="molecule type" value="Genomic_DNA"/>
</dbReference>
<protein>
    <submittedName>
        <fullName evidence="1">Uncharacterized protein</fullName>
    </submittedName>
</protein>
<dbReference type="RefSeq" id="WP_095608076.1">
    <property type="nucleotide sequence ID" value="NZ_CAUHCB010000001.1"/>
</dbReference>
<dbReference type="Proteomes" id="UP000217528">
    <property type="component" value="Unassembled WGS sequence"/>
</dbReference>
<evidence type="ECO:0000313" key="4">
    <source>
        <dbReference type="Proteomes" id="UP000246004"/>
    </source>
</evidence>
<organism evidence="1 3">
    <name type="scientific">Methanosphaera cuniculi</name>
    <dbReference type="NCBI Taxonomy" id="1077256"/>
    <lineage>
        <taxon>Archaea</taxon>
        <taxon>Methanobacteriati</taxon>
        <taxon>Methanobacteriota</taxon>
        <taxon>Methanomada group</taxon>
        <taxon>Methanobacteria</taxon>
        <taxon>Methanobacteriales</taxon>
        <taxon>Methanobacteriaceae</taxon>
        <taxon>Methanosphaera</taxon>
    </lineage>
</organism>
<dbReference type="OrthoDB" id="33422at2157"/>
<keyword evidence="3" id="KW-1185">Reference proteome</keyword>
<gene>
    <name evidence="1" type="ORF">ASJ82_05030</name>
    <name evidence="2" type="ORF">MSCUN_04570</name>
</gene>
<evidence type="ECO:0000313" key="1">
    <source>
        <dbReference type="EMBL" id="PAV08012.1"/>
    </source>
</evidence>
<dbReference type="Proteomes" id="UP000246004">
    <property type="component" value="Unassembled WGS sequence"/>
</dbReference>
<comment type="caution">
    <text evidence="1">The sequence shown here is derived from an EMBL/GenBank/DDBJ whole genome shotgun (WGS) entry which is preliminary data.</text>
</comment>
<evidence type="ECO:0000313" key="2">
    <source>
        <dbReference type="EMBL" id="PWL08743.1"/>
    </source>
</evidence>
<proteinExistence type="predicted"/>
<sequence length="216" mass="26073">MDTKTRQIIKTLNKIGVDTRYISFYQNTIYINNLKFSKFSRKKEDTFHETYPQIPIIRSKLFQKICIKTSRTLKNQIKPKDHIYTPNTDKPEDILSNIILEPYQRKYGITITHNDNDENIKYTNNQTLTQFINQYLNQMINSQKIEEKKDQNTIYPLEDIPDEWIYEWIKTTNIKHTTKKRQTQPEIIKINQFIKKHIPQYEQSIKQSVKNLNRDK</sequence>